<feature type="region of interest" description="Disordered" evidence="2">
    <location>
        <begin position="1"/>
        <end position="24"/>
    </location>
</feature>
<keyword evidence="4" id="KW-1185">Reference proteome</keyword>
<organism evidence="3 4">
    <name type="scientific">Emericellopsis cladophorae</name>
    <dbReference type="NCBI Taxonomy" id="2686198"/>
    <lineage>
        <taxon>Eukaryota</taxon>
        <taxon>Fungi</taxon>
        <taxon>Dikarya</taxon>
        <taxon>Ascomycota</taxon>
        <taxon>Pezizomycotina</taxon>
        <taxon>Sordariomycetes</taxon>
        <taxon>Hypocreomycetidae</taxon>
        <taxon>Hypocreales</taxon>
        <taxon>Bionectriaceae</taxon>
        <taxon>Emericellopsis</taxon>
    </lineage>
</organism>
<reference evidence="3" key="1">
    <citation type="journal article" date="2021" name="J Fungi (Basel)">
        <title>Genomic and Metabolomic Analyses of the Marine Fungus Emericellopsis cladophorae: Insights into Saltwater Adaptability Mechanisms and Its Biosynthetic Potential.</title>
        <authorList>
            <person name="Goncalves M.F.M."/>
            <person name="Hilario S."/>
            <person name="Van de Peer Y."/>
            <person name="Esteves A.C."/>
            <person name="Alves A."/>
        </authorList>
    </citation>
    <scope>NUCLEOTIDE SEQUENCE</scope>
    <source>
        <strain evidence="3">MUM 19.33</strain>
    </source>
</reference>
<feature type="compositionally biased region" description="Basic residues" evidence="2">
    <location>
        <begin position="1"/>
        <end position="11"/>
    </location>
</feature>
<name>A0A9P9Y9M5_9HYPO</name>
<feature type="coiled-coil region" evidence="1">
    <location>
        <begin position="314"/>
        <end position="369"/>
    </location>
</feature>
<dbReference type="Proteomes" id="UP001055219">
    <property type="component" value="Unassembled WGS sequence"/>
</dbReference>
<dbReference type="RefSeq" id="XP_051366406.1">
    <property type="nucleotide sequence ID" value="XM_051510815.1"/>
</dbReference>
<feature type="compositionally biased region" description="Low complexity" evidence="2">
    <location>
        <begin position="193"/>
        <end position="209"/>
    </location>
</feature>
<dbReference type="GeneID" id="75832367"/>
<accession>A0A9P9Y9M5</accession>
<feature type="compositionally biased region" description="Acidic residues" evidence="2">
    <location>
        <begin position="164"/>
        <end position="185"/>
    </location>
</feature>
<evidence type="ECO:0008006" key="5">
    <source>
        <dbReference type="Google" id="ProtNLM"/>
    </source>
</evidence>
<feature type="region of interest" description="Disordered" evidence="2">
    <location>
        <begin position="116"/>
        <end position="274"/>
    </location>
</feature>
<evidence type="ECO:0000313" key="3">
    <source>
        <dbReference type="EMBL" id="KAI6785550.1"/>
    </source>
</evidence>
<feature type="compositionally biased region" description="Polar residues" evidence="2">
    <location>
        <begin position="133"/>
        <end position="144"/>
    </location>
</feature>
<feature type="compositionally biased region" description="Basic residues" evidence="2">
    <location>
        <begin position="151"/>
        <end position="160"/>
    </location>
</feature>
<dbReference type="OrthoDB" id="430051at2759"/>
<gene>
    <name evidence="3" type="ORF">J7T54_005884</name>
</gene>
<keyword evidence="1" id="KW-0175">Coiled coil</keyword>
<comment type="caution">
    <text evidence="3">The sequence shown here is derived from an EMBL/GenBank/DDBJ whole genome shotgun (WGS) entry which is preliminary data.</text>
</comment>
<dbReference type="EMBL" id="JAGIXG020000001">
    <property type="protein sequence ID" value="KAI6785550.1"/>
    <property type="molecule type" value="Genomic_DNA"/>
</dbReference>
<protein>
    <recommendedName>
        <fullName evidence="5">Zinc finger GRF-type domain-containing protein</fullName>
    </recommendedName>
</protein>
<evidence type="ECO:0000256" key="1">
    <source>
        <dbReference type="SAM" id="Coils"/>
    </source>
</evidence>
<evidence type="ECO:0000256" key="2">
    <source>
        <dbReference type="SAM" id="MobiDB-lite"/>
    </source>
</evidence>
<reference evidence="3" key="2">
    <citation type="submission" date="2022-07" db="EMBL/GenBank/DDBJ databases">
        <authorList>
            <person name="Goncalves M.F.M."/>
            <person name="Hilario S."/>
            <person name="Van De Peer Y."/>
            <person name="Esteves A.C."/>
            <person name="Alves A."/>
        </authorList>
    </citation>
    <scope>NUCLEOTIDE SEQUENCE</scope>
    <source>
        <strain evidence="3">MUM 19.33</strain>
    </source>
</reference>
<dbReference type="AlphaFoldDB" id="A0A9P9Y9M5"/>
<proteinExistence type="predicted"/>
<evidence type="ECO:0000313" key="4">
    <source>
        <dbReference type="Proteomes" id="UP001055219"/>
    </source>
</evidence>
<sequence length="370" mass="41860">MVPTPRHKGRGRGNGPPTPGSATKVRLDGHFLDGEWYCNCEPREQAKHIQVKKPESEYKDRWFYRCPKDNCRFWLWDDDAKRRENGAPSKTILTSEVERERAEDVQIKTPSMTQRRLTNYGIKVTPGQRRASDATTTASESGGESPTRDMGKRKRKGKRKRIEEEDEDEDGNEDEDLLGPMDSDEERAMAALAEQPPQGTTPQTPAATTRMTHGLPTPGTARTLFPLSKMKRTASFEEEDTFTTPTKPTTQSSSATVVGNPSVHPETPEKEHDSAAQVIDLLRPIKDIKPEILASVKDIIDAAERRAQGVAKGRDVLRSQIREKDSKIARMQETIAALENKDRLQHAQIEKMKKEKTEMKADLMRFYQKH</sequence>
<feature type="compositionally biased region" description="Low complexity" evidence="2">
    <location>
        <begin position="242"/>
        <end position="256"/>
    </location>
</feature>